<dbReference type="GO" id="GO:0048029">
    <property type="term" value="F:monosaccharide binding"/>
    <property type="evidence" value="ECO:0007669"/>
    <property type="project" value="InterPro"/>
</dbReference>
<dbReference type="InterPro" id="IPR023750">
    <property type="entry name" value="RbsD-like_sf"/>
</dbReference>
<name>A0A1M6LZU3_REIAG</name>
<dbReference type="GO" id="GO:0005996">
    <property type="term" value="P:monosaccharide metabolic process"/>
    <property type="evidence" value="ECO:0007669"/>
    <property type="project" value="InterPro"/>
</dbReference>
<keyword evidence="3" id="KW-0413">Isomerase</keyword>
<dbReference type="AlphaFoldDB" id="A0A1M6LZU3"/>
<proteinExistence type="predicted"/>
<gene>
    <name evidence="4" type="ORF">SAMN04488028_1011160</name>
</gene>
<keyword evidence="5" id="KW-1185">Reference proteome</keyword>
<dbReference type="InterPro" id="IPR007721">
    <property type="entry name" value="RbsD_FucU"/>
</dbReference>
<dbReference type="RefSeq" id="WP_084190368.1">
    <property type="nucleotide sequence ID" value="NZ_FRAA01000001.1"/>
</dbReference>
<dbReference type="GO" id="GO:0062193">
    <property type="term" value="F:D-ribose pyranase activity"/>
    <property type="evidence" value="ECO:0007669"/>
    <property type="project" value="UniProtKB-EC"/>
</dbReference>
<evidence type="ECO:0000313" key="4">
    <source>
        <dbReference type="EMBL" id="SHJ76732.1"/>
    </source>
</evidence>
<evidence type="ECO:0000256" key="3">
    <source>
        <dbReference type="ARBA" id="ARBA00023235"/>
    </source>
</evidence>
<evidence type="ECO:0000313" key="5">
    <source>
        <dbReference type="Proteomes" id="UP000184474"/>
    </source>
</evidence>
<dbReference type="Proteomes" id="UP000184474">
    <property type="component" value="Unassembled WGS sequence"/>
</dbReference>
<organism evidence="4 5">
    <name type="scientific">Reichenbachiella agariperforans</name>
    <dbReference type="NCBI Taxonomy" id="156994"/>
    <lineage>
        <taxon>Bacteria</taxon>
        <taxon>Pseudomonadati</taxon>
        <taxon>Bacteroidota</taxon>
        <taxon>Cytophagia</taxon>
        <taxon>Cytophagales</taxon>
        <taxon>Reichenbachiellaceae</taxon>
        <taxon>Reichenbachiella</taxon>
    </lineage>
</organism>
<protein>
    <recommendedName>
        <fullName evidence="2">D-ribose pyranase</fullName>
        <ecNumber evidence="2">5.4.99.62</ecNumber>
    </recommendedName>
</protein>
<dbReference type="STRING" id="156994.SAMN04488028_1011160"/>
<dbReference type="Gene3D" id="3.40.1650.10">
    <property type="entry name" value="RbsD-like domain"/>
    <property type="match status" value="1"/>
</dbReference>
<reference evidence="5" key="1">
    <citation type="submission" date="2016-11" db="EMBL/GenBank/DDBJ databases">
        <authorList>
            <person name="Varghese N."/>
            <person name="Submissions S."/>
        </authorList>
    </citation>
    <scope>NUCLEOTIDE SEQUENCE [LARGE SCALE GENOMIC DNA]</scope>
    <source>
        <strain evidence="5">DSM 26134</strain>
    </source>
</reference>
<accession>A0A1M6LZU3</accession>
<evidence type="ECO:0000256" key="2">
    <source>
        <dbReference type="ARBA" id="ARBA00012862"/>
    </source>
</evidence>
<dbReference type="Pfam" id="PF05025">
    <property type="entry name" value="RbsD_FucU"/>
    <property type="match status" value="1"/>
</dbReference>
<evidence type="ECO:0000256" key="1">
    <source>
        <dbReference type="ARBA" id="ARBA00000223"/>
    </source>
</evidence>
<sequence>MNRERKKIGLMLALIIITFCGCQNDWKSAFDTQLAELGHRNWIVVADSAYPSQNSKGITTLVTGESQTEILTYLLQQIELSPHVRPKIMFDQELAFVTDQDAPGVGSYKEDLNRILGSSEVAEMSHEQIIEQLDRASEMYKVLILKTNMTIPYTSVFINLDCDYWSEDKEKQLRSVMGKAE</sequence>
<comment type="catalytic activity">
    <reaction evidence="1">
        <text>beta-D-ribopyranose = beta-D-ribofuranose</text>
        <dbReference type="Rhea" id="RHEA:25432"/>
        <dbReference type="ChEBI" id="CHEBI:27476"/>
        <dbReference type="ChEBI" id="CHEBI:47002"/>
        <dbReference type="EC" id="5.4.99.62"/>
    </reaction>
</comment>
<dbReference type="EC" id="5.4.99.62" evidence="2"/>
<dbReference type="PROSITE" id="PS51257">
    <property type="entry name" value="PROKAR_LIPOPROTEIN"/>
    <property type="match status" value="1"/>
</dbReference>
<dbReference type="SUPFAM" id="SSF102546">
    <property type="entry name" value="RbsD-like"/>
    <property type="match status" value="1"/>
</dbReference>
<dbReference type="EMBL" id="FRAA01000001">
    <property type="protein sequence ID" value="SHJ76732.1"/>
    <property type="molecule type" value="Genomic_DNA"/>
</dbReference>